<sequence length="259" mass="28155">MQPIIALSWGDIAFFSLILIVPYGINYVYQLQLGKDSAIALVRMTIQLLLVGSYLTFFFQLNNFWVNSAWLLVMVLVGASSVLSKAKLRQKKLLLSVTASLLISMCPVLAILCIGLIHPSPWYNAQYLIPLAGMLLGNTISSNIIGLQNLSACFQQRYDEYEAAIALGARPSDASRIFVQESLRKGSAPLLASIATIGLVTLPGMMTGQILSGTSPLVAIKYQLIIMIAIFVTMSSSLVLTLQFSLRSCQNSSGKVTLN</sequence>
<keyword evidence="3 6" id="KW-0812">Transmembrane</keyword>
<dbReference type="Proteomes" id="UP000189475">
    <property type="component" value="Unassembled WGS sequence"/>
</dbReference>
<reference evidence="7 8" key="1">
    <citation type="submission" date="2017-02" db="EMBL/GenBank/DDBJ databases">
        <authorList>
            <person name="Peterson S.W."/>
        </authorList>
    </citation>
    <scope>NUCLEOTIDE SEQUENCE [LARGE SCALE GENOMIC DNA]</scope>
    <source>
        <strain evidence="7 8">CECT 9027</strain>
    </source>
</reference>
<dbReference type="Pfam" id="PF03649">
    <property type="entry name" value="UPF0014"/>
    <property type="match status" value="1"/>
</dbReference>
<dbReference type="RefSeq" id="WP_077313201.1">
    <property type="nucleotide sequence ID" value="NZ_AP024887.1"/>
</dbReference>
<feature type="transmembrane region" description="Helical" evidence="6">
    <location>
        <begin position="41"/>
        <end position="59"/>
    </location>
</feature>
<keyword evidence="8" id="KW-1185">Reference proteome</keyword>
<evidence type="ECO:0000256" key="4">
    <source>
        <dbReference type="ARBA" id="ARBA00022989"/>
    </source>
</evidence>
<feature type="transmembrane region" description="Helical" evidence="6">
    <location>
        <begin position="12"/>
        <end position="29"/>
    </location>
</feature>
<proteinExistence type="inferred from homology"/>
<dbReference type="OrthoDB" id="9791807at2"/>
<protein>
    <recommendedName>
        <fullName evidence="9">Iron export permease protein FetB</fullName>
    </recommendedName>
</protein>
<evidence type="ECO:0000256" key="5">
    <source>
        <dbReference type="ARBA" id="ARBA00023136"/>
    </source>
</evidence>
<feature type="transmembrane region" description="Helical" evidence="6">
    <location>
        <begin position="224"/>
        <end position="246"/>
    </location>
</feature>
<name>A0A1R4B2W7_9VIBR</name>
<evidence type="ECO:0000256" key="3">
    <source>
        <dbReference type="ARBA" id="ARBA00022692"/>
    </source>
</evidence>
<feature type="transmembrane region" description="Helical" evidence="6">
    <location>
        <begin position="65"/>
        <end position="83"/>
    </location>
</feature>
<keyword evidence="5 6" id="KW-0472">Membrane</keyword>
<dbReference type="InterPro" id="IPR005226">
    <property type="entry name" value="UPF0014_fam"/>
</dbReference>
<evidence type="ECO:0000313" key="8">
    <source>
        <dbReference type="Proteomes" id="UP000189475"/>
    </source>
</evidence>
<accession>A0A1R4B2W7</accession>
<evidence type="ECO:0000313" key="7">
    <source>
        <dbReference type="EMBL" id="SJL83257.1"/>
    </source>
</evidence>
<dbReference type="GO" id="GO:0005886">
    <property type="term" value="C:plasma membrane"/>
    <property type="evidence" value="ECO:0007669"/>
    <property type="project" value="TreeGrafter"/>
</dbReference>
<feature type="transmembrane region" description="Helical" evidence="6">
    <location>
        <begin position="129"/>
        <end position="147"/>
    </location>
</feature>
<feature type="transmembrane region" description="Helical" evidence="6">
    <location>
        <begin position="95"/>
        <end position="117"/>
    </location>
</feature>
<evidence type="ECO:0008006" key="9">
    <source>
        <dbReference type="Google" id="ProtNLM"/>
    </source>
</evidence>
<dbReference type="STRING" id="1918946.VPAL9027_01220"/>
<evidence type="ECO:0000256" key="6">
    <source>
        <dbReference type="SAM" id="Phobius"/>
    </source>
</evidence>
<gene>
    <name evidence="7" type="ORF">VPAL9027_01220</name>
</gene>
<comment type="similarity">
    <text evidence="2">Belongs to the UPF0014 family.</text>
</comment>
<organism evidence="7 8">
    <name type="scientific">Vibrio palustris</name>
    <dbReference type="NCBI Taxonomy" id="1918946"/>
    <lineage>
        <taxon>Bacteria</taxon>
        <taxon>Pseudomonadati</taxon>
        <taxon>Pseudomonadota</taxon>
        <taxon>Gammaproteobacteria</taxon>
        <taxon>Vibrionales</taxon>
        <taxon>Vibrionaceae</taxon>
        <taxon>Vibrio</taxon>
    </lineage>
</organism>
<comment type="subcellular location">
    <subcellularLocation>
        <location evidence="1">Membrane</location>
        <topology evidence="1">Multi-pass membrane protein</topology>
    </subcellularLocation>
</comment>
<dbReference type="EMBL" id="FUFT01000002">
    <property type="protein sequence ID" value="SJL83257.1"/>
    <property type="molecule type" value="Genomic_DNA"/>
</dbReference>
<keyword evidence="4 6" id="KW-1133">Transmembrane helix</keyword>
<dbReference type="PANTHER" id="PTHR30028:SF0">
    <property type="entry name" value="PROTEIN ALUMINUM SENSITIVE 3"/>
    <property type="match status" value="1"/>
</dbReference>
<dbReference type="AlphaFoldDB" id="A0A1R4B2W7"/>
<dbReference type="PANTHER" id="PTHR30028">
    <property type="entry name" value="UPF0014 INNER MEMBRANE PROTEIN YBBM-RELATED"/>
    <property type="match status" value="1"/>
</dbReference>
<evidence type="ECO:0000256" key="2">
    <source>
        <dbReference type="ARBA" id="ARBA00005268"/>
    </source>
</evidence>
<evidence type="ECO:0000256" key="1">
    <source>
        <dbReference type="ARBA" id="ARBA00004141"/>
    </source>
</evidence>
<feature type="transmembrane region" description="Helical" evidence="6">
    <location>
        <begin position="190"/>
        <end position="212"/>
    </location>
</feature>